<proteinExistence type="predicted"/>
<keyword evidence="2" id="KW-1185">Reference proteome</keyword>
<gene>
    <name evidence="1" type="ORF">EFBL_1014</name>
</gene>
<dbReference type="EMBL" id="BDUF01000020">
    <property type="protein sequence ID" value="GAX89396.1"/>
    <property type="molecule type" value="Genomic_DNA"/>
</dbReference>
<organism evidence="1 2">
    <name type="scientific">Effusibacillus lacus</name>
    <dbReference type="NCBI Taxonomy" id="1348429"/>
    <lineage>
        <taxon>Bacteria</taxon>
        <taxon>Bacillati</taxon>
        <taxon>Bacillota</taxon>
        <taxon>Bacilli</taxon>
        <taxon>Bacillales</taxon>
        <taxon>Alicyclobacillaceae</taxon>
        <taxon>Effusibacillus</taxon>
    </lineage>
</organism>
<reference evidence="2" key="1">
    <citation type="submission" date="2017-07" db="EMBL/GenBank/DDBJ databases">
        <title>Draft genome sequence of Effusibacillus lacus strain skLN1.</title>
        <authorList>
            <person name="Watanabe M."/>
            <person name="Kojima H."/>
            <person name="Fukui M."/>
        </authorList>
    </citation>
    <scope>NUCLEOTIDE SEQUENCE [LARGE SCALE GENOMIC DNA]</scope>
    <source>
        <strain evidence="2">skLN1</strain>
    </source>
</reference>
<dbReference type="Proteomes" id="UP000217785">
    <property type="component" value="Unassembled WGS sequence"/>
</dbReference>
<comment type="caution">
    <text evidence="1">The sequence shown here is derived from an EMBL/GenBank/DDBJ whole genome shotgun (WGS) entry which is preliminary data.</text>
</comment>
<evidence type="ECO:0000313" key="2">
    <source>
        <dbReference type="Proteomes" id="UP000217785"/>
    </source>
</evidence>
<accession>A0A292YJR2</accession>
<sequence length="73" mass="8578">MVQWETDFGRVQERGLSMKFNIDDMGIKEIQNLAKQLRIPPSYKEGGVRFRKNKAQLVRDIKRAMRKQGELAQ</sequence>
<evidence type="ECO:0000313" key="1">
    <source>
        <dbReference type="EMBL" id="GAX89396.1"/>
    </source>
</evidence>
<name>A0A292YJR2_9BACL</name>
<dbReference type="AlphaFoldDB" id="A0A292YJR2"/>
<protein>
    <submittedName>
        <fullName evidence="1">Uncharacterized protein</fullName>
    </submittedName>
</protein>